<feature type="transmembrane region" description="Helical" evidence="5">
    <location>
        <begin position="27"/>
        <end position="46"/>
    </location>
</feature>
<name>A0A4R3J599_9FIRM</name>
<feature type="transmembrane region" description="Helical" evidence="5">
    <location>
        <begin position="171"/>
        <end position="194"/>
    </location>
</feature>
<feature type="transmembrane region" description="Helical" evidence="5">
    <location>
        <begin position="259"/>
        <end position="276"/>
    </location>
</feature>
<dbReference type="GO" id="GO:0005886">
    <property type="term" value="C:plasma membrane"/>
    <property type="evidence" value="ECO:0007669"/>
    <property type="project" value="TreeGrafter"/>
</dbReference>
<dbReference type="Proteomes" id="UP000294613">
    <property type="component" value="Unassembled WGS sequence"/>
</dbReference>
<comment type="caution">
    <text evidence="7">The sequence shown here is derived from an EMBL/GenBank/DDBJ whole genome shotgun (WGS) entry which is preliminary data.</text>
</comment>
<feature type="transmembrane region" description="Helical" evidence="5">
    <location>
        <begin position="296"/>
        <end position="317"/>
    </location>
</feature>
<dbReference type="InterPro" id="IPR004695">
    <property type="entry name" value="SLAC1/Mae1/Ssu1/TehA"/>
</dbReference>
<feature type="transmembrane region" description="Helical" evidence="5">
    <location>
        <begin position="86"/>
        <end position="109"/>
    </location>
</feature>
<gene>
    <name evidence="7" type="ORF">EDD74_14714</name>
    <name evidence="6" type="ORF">FAEUMB_29900</name>
</gene>
<reference evidence="7 8" key="2">
    <citation type="submission" date="2019-03" db="EMBL/GenBank/DDBJ databases">
        <title>Genomic Encyclopedia of Type Strains, Phase IV (KMG-IV): sequencing the most valuable type-strain genomes for metagenomic binning, comparative biology and taxonomic classification.</title>
        <authorList>
            <person name="Goeker M."/>
        </authorList>
    </citation>
    <scope>NUCLEOTIDE SEQUENCE [LARGE SCALE GENOMIC DNA]</scope>
    <source>
        <strain evidence="7 8">DSM 103426</strain>
    </source>
</reference>
<dbReference type="InterPro" id="IPR038665">
    <property type="entry name" value="Voltage-dep_anion_channel_sf"/>
</dbReference>
<dbReference type="GO" id="GO:0046583">
    <property type="term" value="F:monoatomic cation efflux transmembrane transporter activity"/>
    <property type="evidence" value="ECO:0007669"/>
    <property type="project" value="TreeGrafter"/>
</dbReference>
<keyword evidence="3 5" id="KW-1133">Transmembrane helix</keyword>
<keyword evidence="4 5" id="KW-0472">Membrane</keyword>
<dbReference type="CDD" id="cd09325">
    <property type="entry name" value="TDT_C4-dicarb_trans"/>
    <property type="match status" value="1"/>
</dbReference>
<evidence type="ECO:0000256" key="2">
    <source>
        <dbReference type="ARBA" id="ARBA00022692"/>
    </source>
</evidence>
<dbReference type="Gene3D" id="1.50.10.150">
    <property type="entry name" value="Voltage-dependent anion channel"/>
    <property type="match status" value="1"/>
</dbReference>
<evidence type="ECO:0000256" key="3">
    <source>
        <dbReference type="ARBA" id="ARBA00022989"/>
    </source>
</evidence>
<protein>
    <submittedName>
        <fullName evidence="6">C4-dicarboxylate ABC transporter</fullName>
    </submittedName>
    <submittedName>
        <fullName evidence="7">Exfoliative toxin A/B</fullName>
    </submittedName>
</protein>
<feature type="transmembrane region" description="Helical" evidence="5">
    <location>
        <begin position="52"/>
        <end position="74"/>
    </location>
</feature>
<evidence type="ECO:0000313" key="9">
    <source>
        <dbReference type="Proteomes" id="UP000702954"/>
    </source>
</evidence>
<dbReference type="PANTHER" id="PTHR37955">
    <property type="entry name" value="TELLURITE RESISTANCE PROTEIN TEHA"/>
    <property type="match status" value="1"/>
</dbReference>
<dbReference type="EMBL" id="SLZV01000047">
    <property type="protein sequence ID" value="TCS59986.1"/>
    <property type="molecule type" value="Genomic_DNA"/>
</dbReference>
<organism evidence="7 8">
    <name type="scientific">Faecalimonas umbilicata</name>
    <dbReference type="NCBI Taxonomy" id="1912855"/>
    <lineage>
        <taxon>Bacteria</taxon>
        <taxon>Bacillati</taxon>
        <taxon>Bacillota</taxon>
        <taxon>Clostridia</taxon>
        <taxon>Lachnospirales</taxon>
        <taxon>Lachnospiraceae</taxon>
        <taxon>Faecalimonas</taxon>
    </lineage>
</organism>
<evidence type="ECO:0000256" key="4">
    <source>
        <dbReference type="ARBA" id="ARBA00023136"/>
    </source>
</evidence>
<dbReference type="InterPro" id="IPR052951">
    <property type="entry name" value="Tellurite_res_ion_channel"/>
</dbReference>
<accession>A0A4R3J599</accession>
<feature type="transmembrane region" description="Helical" evidence="5">
    <location>
        <begin position="232"/>
        <end position="252"/>
    </location>
</feature>
<feature type="transmembrane region" description="Helical" evidence="5">
    <location>
        <begin position="115"/>
        <end position="133"/>
    </location>
</feature>
<evidence type="ECO:0000313" key="8">
    <source>
        <dbReference type="Proteomes" id="UP000294613"/>
    </source>
</evidence>
<evidence type="ECO:0000313" key="6">
    <source>
        <dbReference type="EMBL" id="GBU06449.1"/>
    </source>
</evidence>
<dbReference type="EMBL" id="BHEO01000008">
    <property type="protein sequence ID" value="GBU06449.1"/>
    <property type="molecule type" value="Genomic_DNA"/>
</dbReference>
<dbReference type="AlphaFoldDB" id="A0A4R3J599"/>
<evidence type="ECO:0000256" key="1">
    <source>
        <dbReference type="ARBA" id="ARBA00004141"/>
    </source>
</evidence>
<evidence type="ECO:0000313" key="7">
    <source>
        <dbReference type="EMBL" id="TCS59986.1"/>
    </source>
</evidence>
<evidence type="ECO:0000256" key="5">
    <source>
        <dbReference type="SAM" id="Phobius"/>
    </source>
</evidence>
<feature type="transmembrane region" description="Helical" evidence="5">
    <location>
        <begin position="145"/>
        <end position="165"/>
    </location>
</feature>
<comment type="subcellular location">
    <subcellularLocation>
        <location evidence="1">Membrane</location>
        <topology evidence="1">Multi-pass membrane protein</topology>
    </subcellularLocation>
</comment>
<dbReference type="Proteomes" id="UP000702954">
    <property type="component" value="Unassembled WGS sequence"/>
</dbReference>
<reference evidence="6 9" key="1">
    <citation type="journal article" date="2018" name="Int. J. Syst. Evol. Microbiol.">
        <title>Draft Genome Sequence of Faecalimonas umbilicata JCM 30896T, an Acetate-Producing Bacterium Isolated from Human Feces.</title>
        <authorList>
            <person name="Sakamoto M."/>
            <person name="Ikeyama N."/>
            <person name="Yuki M."/>
            <person name="Ohkuma M."/>
        </authorList>
    </citation>
    <scope>NUCLEOTIDE SEQUENCE [LARGE SCALE GENOMIC DNA]</scope>
    <source>
        <strain evidence="6 9">EGH7</strain>
    </source>
</reference>
<keyword evidence="2 5" id="KW-0812">Transmembrane</keyword>
<dbReference type="PANTHER" id="PTHR37955:SF1">
    <property type="entry name" value="DEP DOMAIN-CONTAINING PROTEIN"/>
    <property type="match status" value="1"/>
</dbReference>
<dbReference type="Pfam" id="PF03595">
    <property type="entry name" value="SLAC1"/>
    <property type="match status" value="1"/>
</dbReference>
<keyword evidence="9" id="KW-1185">Reference proteome</keyword>
<sequence length="325" mass="36670">MNRLQDVRLLKFKTKGENDMKKMIQKVPIPLCGVMLGFAALGNLLQSYGEEIRYVCGGIATFLLILVLMKLIMFPEMIKEDFKNPILASVAATFPMALMLLSTYIKPFIGVGAKYIWYFAIGLHIILIVYFTIKFLLKLQMPKVFASYFIVYVGIAVAAVTAPAFEELAIGAGAFWFGFLTLIGLLVLVTIRYMKYKEIPEPAKPLFCIYAAPTSLCVAGYVQSVTPKSREFLLAMLLVATMLYVLALVKAISYLKLKFYPSYAAFTFPFVISAIATKQTMVCLANMKQPIPMLRYVVLIETVIAVLFMIYTFIRFLQFIFVDHK</sequence>
<proteinExistence type="predicted"/>